<accession>A0ABW3UMB6</accession>
<evidence type="ECO:0000313" key="2">
    <source>
        <dbReference type="Proteomes" id="UP001597180"/>
    </source>
</evidence>
<gene>
    <name evidence="1" type="ORF">ACFQ4B_17260</name>
</gene>
<evidence type="ECO:0000313" key="1">
    <source>
        <dbReference type="EMBL" id="MFD1221870.1"/>
    </source>
</evidence>
<comment type="caution">
    <text evidence="1">The sequence shown here is derived from an EMBL/GenBank/DDBJ whole genome shotgun (WGS) entry which is preliminary data.</text>
</comment>
<evidence type="ECO:0008006" key="3">
    <source>
        <dbReference type="Google" id="ProtNLM"/>
    </source>
</evidence>
<sequence>MRKTAFFPAEEELATRNNNKKAAGILEKRESSCFIRRRSPKDVSKQAQGTKGSL</sequence>
<dbReference type="Proteomes" id="UP001597180">
    <property type="component" value="Unassembled WGS sequence"/>
</dbReference>
<keyword evidence="2" id="KW-1185">Reference proteome</keyword>
<reference evidence="2" key="1">
    <citation type="journal article" date="2019" name="Int. J. Syst. Evol. Microbiol.">
        <title>The Global Catalogue of Microorganisms (GCM) 10K type strain sequencing project: providing services to taxonomists for standard genome sequencing and annotation.</title>
        <authorList>
            <consortium name="The Broad Institute Genomics Platform"/>
            <consortium name="The Broad Institute Genome Sequencing Center for Infectious Disease"/>
            <person name="Wu L."/>
            <person name="Ma J."/>
        </authorList>
    </citation>
    <scope>NUCLEOTIDE SEQUENCE [LARGE SCALE GENOMIC DNA]</scope>
    <source>
        <strain evidence="2">CCUG 53270</strain>
    </source>
</reference>
<name>A0ABW3UMB6_9BACL</name>
<proteinExistence type="predicted"/>
<dbReference type="EMBL" id="JBHTLU010000019">
    <property type="protein sequence ID" value="MFD1221870.1"/>
    <property type="molecule type" value="Genomic_DNA"/>
</dbReference>
<organism evidence="1 2">
    <name type="scientific">Paenibacillus vulneris</name>
    <dbReference type="NCBI Taxonomy" id="1133364"/>
    <lineage>
        <taxon>Bacteria</taxon>
        <taxon>Bacillati</taxon>
        <taxon>Bacillota</taxon>
        <taxon>Bacilli</taxon>
        <taxon>Bacillales</taxon>
        <taxon>Paenibacillaceae</taxon>
        <taxon>Paenibacillus</taxon>
    </lineage>
</organism>
<dbReference type="RefSeq" id="WP_179136151.1">
    <property type="nucleotide sequence ID" value="NZ_BAABJG010000003.1"/>
</dbReference>
<protein>
    <recommendedName>
        <fullName evidence="3">Multidrug transporter</fullName>
    </recommendedName>
</protein>